<feature type="region of interest" description="Disordered" evidence="1">
    <location>
        <begin position="218"/>
        <end position="309"/>
    </location>
</feature>
<evidence type="ECO:0000256" key="1">
    <source>
        <dbReference type="SAM" id="MobiDB-lite"/>
    </source>
</evidence>
<proteinExistence type="predicted"/>
<keyword evidence="2" id="KW-1133">Transmembrane helix</keyword>
<dbReference type="RefSeq" id="XP_013320495.1">
    <property type="nucleotide sequence ID" value="XM_013465041.1"/>
</dbReference>
<name>A0A0D2C4U8_9EURO</name>
<accession>A0A0D2C4U8</accession>
<dbReference type="GeneID" id="25322078"/>
<reference evidence="3 4" key="1">
    <citation type="submission" date="2015-01" db="EMBL/GenBank/DDBJ databases">
        <title>The Genome Sequence of Exophiala xenobiotica CBS118157.</title>
        <authorList>
            <consortium name="The Broad Institute Genomics Platform"/>
            <person name="Cuomo C."/>
            <person name="de Hoog S."/>
            <person name="Gorbushina A."/>
            <person name="Stielow B."/>
            <person name="Teixiera M."/>
            <person name="Abouelleil A."/>
            <person name="Chapman S.B."/>
            <person name="Priest M."/>
            <person name="Young S.K."/>
            <person name="Wortman J."/>
            <person name="Nusbaum C."/>
            <person name="Birren B."/>
        </authorList>
    </citation>
    <scope>NUCLEOTIDE SEQUENCE [LARGE SCALE GENOMIC DNA]</scope>
    <source>
        <strain evidence="3 4">CBS 118157</strain>
    </source>
</reference>
<dbReference type="OrthoDB" id="4148767at2759"/>
<keyword evidence="2" id="KW-0812">Transmembrane</keyword>
<feature type="compositionally biased region" description="Gly residues" evidence="1">
    <location>
        <begin position="228"/>
        <end position="244"/>
    </location>
</feature>
<dbReference type="HOGENOM" id="CLU_780826_0_0_1"/>
<feature type="transmembrane region" description="Helical" evidence="2">
    <location>
        <begin position="6"/>
        <end position="26"/>
    </location>
</feature>
<dbReference type="AlphaFoldDB" id="A0A0D2C4U8"/>
<feature type="compositionally biased region" description="Basic and acidic residues" evidence="1">
    <location>
        <begin position="271"/>
        <end position="293"/>
    </location>
</feature>
<feature type="compositionally biased region" description="Low complexity" evidence="1">
    <location>
        <begin position="245"/>
        <end position="254"/>
    </location>
</feature>
<evidence type="ECO:0000256" key="2">
    <source>
        <dbReference type="SAM" id="Phobius"/>
    </source>
</evidence>
<organism evidence="3 4">
    <name type="scientific">Exophiala xenobiotica</name>
    <dbReference type="NCBI Taxonomy" id="348802"/>
    <lineage>
        <taxon>Eukaryota</taxon>
        <taxon>Fungi</taxon>
        <taxon>Dikarya</taxon>
        <taxon>Ascomycota</taxon>
        <taxon>Pezizomycotina</taxon>
        <taxon>Eurotiomycetes</taxon>
        <taxon>Chaetothyriomycetidae</taxon>
        <taxon>Chaetothyriales</taxon>
        <taxon>Herpotrichiellaceae</taxon>
        <taxon>Exophiala</taxon>
    </lineage>
</organism>
<keyword evidence="2" id="KW-0472">Membrane</keyword>
<keyword evidence="4" id="KW-1185">Reference proteome</keyword>
<sequence length="355" mass="40583">MTLALASQIIGFISFGITLATLLGVYRDLISTMRNADALIPLMLGNLRQEIQAEQVLLRQRARDGDHYGVFPKSRRRRSRRKYHEASQLLENTLNNLWQQFKNVERPFLIRDPVRAEKVQRGDYWGESDVDDKAYARPTPNQKQVTNRMGMAEAGLSSDEQRYYRTDLIHRFIWWQSQSSVVSMLDQVQRIQIRRIERDTFEADELIKRCLALLYRRRGDGRSPSGGSSSGSDGGRGGRGGGGVARQRGSVVSRPGSIKPSTRRSSGTGGRFREVEETEIIRKRQDSDAKARTGEASNTGRRRRSTQSRYEYEVVQSGRIYIDVEDGGRQDGVEYVEPVRNSVPLRDLSRERRRD</sequence>
<evidence type="ECO:0000313" key="4">
    <source>
        <dbReference type="Proteomes" id="UP000054342"/>
    </source>
</evidence>
<gene>
    <name evidence="3" type="ORF">PV05_00170</name>
</gene>
<dbReference type="EMBL" id="KN847317">
    <property type="protein sequence ID" value="KIW59911.1"/>
    <property type="molecule type" value="Genomic_DNA"/>
</dbReference>
<dbReference type="Proteomes" id="UP000054342">
    <property type="component" value="Unassembled WGS sequence"/>
</dbReference>
<evidence type="ECO:0000313" key="3">
    <source>
        <dbReference type="EMBL" id="KIW59911.1"/>
    </source>
</evidence>
<protein>
    <submittedName>
        <fullName evidence="3">Uncharacterized protein</fullName>
    </submittedName>
</protein>